<feature type="region of interest" description="Disordered" evidence="1">
    <location>
        <begin position="614"/>
        <end position="633"/>
    </location>
</feature>
<feature type="region of interest" description="Disordered" evidence="1">
    <location>
        <begin position="34"/>
        <end position="75"/>
    </location>
</feature>
<feature type="compositionally biased region" description="Low complexity" evidence="1">
    <location>
        <begin position="162"/>
        <end position="180"/>
    </location>
</feature>
<reference evidence="2 3" key="1">
    <citation type="submission" date="2015-01" db="EMBL/GenBank/DDBJ databases">
        <title>Evolution of Trichinella species and genotypes.</title>
        <authorList>
            <person name="Korhonen P.K."/>
            <person name="Edoardo P."/>
            <person name="Giuseppe L.R."/>
            <person name="Gasser R.B."/>
        </authorList>
    </citation>
    <scope>NUCLEOTIDE SEQUENCE [LARGE SCALE GENOMIC DNA]</scope>
    <source>
        <strain evidence="2">ISS1980</strain>
    </source>
</reference>
<gene>
    <name evidence="2" type="ORF">T10_11967</name>
</gene>
<keyword evidence="3" id="KW-1185">Reference proteome</keyword>
<feature type="compositionally biased region" description="Basic and acidic residues" evidence="1">
    <location>
        <begin position="370"/>
        <end position="389"/>
    </location>
</feature>
<comment type="caution">
    <text evidence="2">The sequence shown here is derived from an EMBL/GenBank/DDBJ whole genome shotgun (WGS) entry which is preliminary data.</text>
</comment>
<feature type="compositionally biased region" description="Polar residues" evidence="1">
    <location>
        <begin position="38"/>
        <end position="71"/>
    </location>
</feature>
<dbReference type="OrthoDB" id="8065581at2759"/>
<dbReference type="STRING" id="268474.A0A0V1M2J5"/>
<evidence type="ECO:0000313" key="3">
    <source>
        <dbReference type="Proteomes" id="UP000054843"/>
    </source>
</evidence>
<evidence type="ECO:0000256" key="1">
    <source>
        <dbReference type="SAM" id="MobiDB-lite"/>
    </source>
</evidence>
<protein>
    <submittedName>
        <fullName evidence="2">Uncharacterized protein</fullName>
    </submittedName>
</protein>
<feature type="region of interest" description="Disordered" evidence="1">
    <location>
        <begin position="162"/>
        <end position="188"/>
    </location>
</feature>
<dbReference type="Proteomes" id="UP000054843">
    <property type="component" value="Unassembled WGS sequence"/>
</dbReference>
<dbReference type="AlphaFoldDB" id="A0A0V1M2J5"/>
<accession>A0A0V1M2J5</accession>
<name>A0A0V1M2J5_9BILA</name>
<feature type="region of interest" description="Disordered" evidence="1">
    <location>
        <begin position="659"/>
        <end position="695"/>
    </location>
</feature>
<proteinExistence type="predicted"/>
<evidence type="ECO:0000313" key="2">
    <source>
        <dbReference type="EMBL" id="KRZ65614.1"/>
    </source>
</evidence>
<dbReference type="Pfam" id="PF03564">
    <property type="entry name" value="DUF1759"/>
    <property type="match status" value="1"/>
</dbReference>
<dbReference type="EMBL" id="JYDO01000321">
    <property type="protein sequence ID" value="KRZ65614.1"/>
    <property type="molecule type" value="Genomic_DNA"/>
</dbReference>
<feature type="compositionally biased region" description="Polar residues" evidence="1">
    <location>
        <begin position="614"/>
        <end position="624"/>
    </location>
</feature>
<organism evidence="2 3">
    <name type="scientific">Trichinella papuae</name>
    <dbReference type="NCBI Taxonomy" id="268474"/>
    <lineage>
        <taxon>Eukaryota</taxon>
        <taxon>Metazoa</taxon>
        <taxon>Ecdysozoa</taxon>
        <taxon>Nematoda</taxon>
        <taxon>Enoplea</taxon>
        <taxon>Dorylaimia</taxon>
        <taxon>Trichinellida</taxon>
        <taxon>Trichinellidae</taxon>
        <taxon>Trichinella</taxon>
    </lineage>
</organism>
<dbReference type="InterPro" id="IPR005312">
    <property type="entry name" value="DUF1759"/>
</dbReference>
<sequence length="695" mass="77873">MENNGIATKRSKGQRHLIFLPQLRWSAAEKASKKIPNIWSSEPDSNQRPMDTTSDQTSNPNDSSRNMASQKSRIKTYDTERSALKYWMNRLQRLCAGPADLEAIREVTGTLGRITQLFFDSRQLRLDSMPEEERDAAMVEFDELVDKLTTIQCQADELLATAETSSSTETTQPPANNNNNHKSNSTMPIPKLPTFNGDILQFKAFWDQFNAAVHRREDLEDVTKFVHLRSCLAGAALHAISGVTTAAENYPAVVQLLHDRFYRVSDVLDAHILQILSIKNEASSEQEGLLTMHDKLNGHLLELKAIGKNLDTAVSGFRIALPHLVSELPKDVQSRWKDQCAKLTEEPTSQIFLDFLAEQARRAVNSKQSTRVERISSSTHKDTLRTDQRKRPHPQRHTVAALHTSLQPTCPVCKGEHRVTACQQFLNQQRSERKATAVRLGLCFICLSQSHTSQWCTMKRRGWKTHYLLTETAPNRRTSRPKESDNPTIHSGEKNTIAICRTQPEKDPVKQREYTAMIEAYLQNGWVEEVTTRVGNPVFKAHAELNSDESYETVKLALANIRGPVFLKKGGFHLKKRASNRLRSSARRISTLVDYGTGLGRTITTTDREMMTQPDTVSNQNQQGLDPVHDETGAEDRTNIFDDASQAAYAACAYTRGGINKPPDSAELGDGKILSSTNKTNQSPSAGADDGIVMR</sequence>
<feature type="region of interest" description="Disordered" evidence="1">
    <location>
        <begin position="366"/>
        <end position="396"/>
    </location>
</feature>
<feature type="compositionally biased region" description="Polar residues" evidence="1">
    <location>
        <begin position="674"/>
        <end position="685"/>
    </location>
</feature>
<dbReference type="PANTHER" id="PTHR47331">
    <property type="entry name" value="PHD-TYPE DOMAIN-CONTAINING PROTEIN"/>
    <property type="match status" value="1"/>
</dbReference>
<dbReference type="PANTHER" id="PTHR47331:SF1">
    <property type="entry name" value="GAG-LIKE PROTEIN"/>
    <property type="match status" value="1"/>
</dbReference>